<dbReference type="EMBL" id="CAJVQA010000991">
    <property type="protein sequence ID" value="CAG8498585.1"/>
    <property type="molecule type" value="Genomic_DNA"/>
</dbReference>
<sequence length="338" mass="39563">PAHNLTTIDFTTSVLNKMDTLIPNDYVHITGGKDLNITTGIPCKITHDGYYLDNGGRNHGSYVNLNWQSYYRNYNYSRQIWFFEEMSNPRIYRISIDGNYLDTFEGENNSECRMSKKHHHDSLYYSRQLWTFLNQVISESGKVQIQNISNKCYLDTWGQYSTVRFYSYFTKPDKDFYSSQLWKFEIADYKLKADTENFKYDKKITDLDSYATKVPFIIFDSRNRDIFLDKLDVDIKAEYVGVKGNLPEIIEWDNKNTSLETIKKVQLDEINISGKYLTKIKGFSDRLRKDGSIATMEQVDINVVLCFLRNSGFEGTYFGTKGKEFELKLPVMPIFKVP</sequence>
<dbReference type="Proteomes" id="UP000789759">
    <property type="component" value="Unassembled WGS sequence"/>
</dbReference>
<dbReference type="SUPFAM" id="SSF50370">
    <property type="entry name" value="Ricin B-like lectins"/>
    <property type="match status" value="1"/>
</dbReference>
<evidence type="ECO:0000313" key="2">
    <source>
        <dbReference type="Proteomes" id="UP000789759"/>
    </source>
</evidence>
<organism evidence="1 2">
    <name type="scientific">Cetraspora pellucida</name>
    <dbReference type="NCBI Taxonomy" id="1433469"/>
    <lineage>
        <taxon>Eukaryota</taxon>
        <taxon>Fungi</taxon>
        <taxon>Fungi incertae sedis</taxon>
        <taxon>Mucoromycota</taxon>
        <taxon>Glomeromycotina</taxon>
        <taxon>Glomeromycetes</taxon>
        <taxon>Diversisporales</taxon>
        <taxon>Gigasporaceae</taxon>
        <taxon>Cetraspora</taxon>
    </lineage>
</organism>
<reference evidence="1" key="1">
    <citation type="submission" date="2021-06" db="EMBL/GenBank/DDBJ databases">
        <authorList>
            <person name="Kallberg Y."/>
            <person name="Tangrot J."/>
            <person name="Rosling A."/>
        </authorList>
    </citation>
    <scope>NUCLEOTIDE SEQUENCE</scope>
    <source>
        <strain evidence="1">FL966</strain>
    </source>
</reference>
<gene>
    <name evidence="1" type="ORF">CPELLU_LOCUS2337</name>
</gene>
<dbReference type="AlphaFoldDB" id="A0A9N8ZJZ9"/>
<dbReference type="OrthoDB" id="2374313at2759"/>
<comment type="caution">
    <text evidence="1">The sequence shown here is derived from an EMBL/GenBank/DDBJ whole genome shotgun (WGS) entry which is preliminary data.</text>
</comment>
<name>A0A9N8ZJZ9_9GLOM</name>
<evidence type="ECO:0000313" key="1">
    <source>
        <dbReference type="EMBL" id="CAG8498585.1"/>
    </source>
</evidence>
<proteinExistence type="predicted"/>
<protein>
    <submittedName>
        <fullName evidence="1">10591_t:CDS:1</fullName>
    </submittedName>
</protein>
<accession>A0A9N8ZJZ9</accession>
<keyword evidence="2" id="KW-1185">Reference proteome</keyword>
<feature type="non-terminal residue" evidence="1">
    <location>
        <position position="338"/>
    </location>
</feature>
<dbReference type="InterPro" id="IPR035992">
    <property type="entry name" value="Ricin_B-like_lectins"/>
</dbReference>